<dbReference type="Proteomes" id="UP000784294">
    <property type="component" value="Unassembled WGS sequence"/>
</dbReference>
<name>A0A3S4ZMF6_9PLAT</name>
<dbReference type="AlphaFoldDB" id="A0A3S4ZMF6"/>
<dbReference type="EMBL" id="CAAALY010023797">
    <property type="protein sequence ID" value="VEL15200.1"/>
    <property type="molecule type" value="Genomic_DNA"/>
</dbReference>
<sequence>MKEAHERQGYLIRADTKCQPCCNQPTRLTLGLLVRVLFSLARNQPCPMACPVHSSTTQNVAVKTPIGPNTLPYFSTSATSYLNWNQPPLHQDSEEPTTPARRSVWLYQFLRRRFLPSTTTATNNPPVTSNLPLSSAEFRSPVKNTGLQQATVILCPGPESFRLSFIDSVAFHLLAVFITWSITISVLL</sequence>
<proteinExistence type="predicted"/>
<evidence type="ECO:0000313" key="2">
    <source>
        <dbReference type="Proteomes" id="UP000784294"/>
    </source>
</evidence>
<accession>A0A3S4ZMF6</accession>
<evidence type="ECO:0000313" key="1">
    <source>
        <dbReference type="EMBL" id="VEL15200.1"/>
    </source>
</evidence>
<reference evidence="1" key="1">
    <citation type="submission" date="2018-11" db="EMBL/GenBank/DDBJ databases">
        <authorList>
            <consortium name="Pathogen Informatics"/>
        </authorList>
    </citation>
    <scope>NUCLEOTIDE SEQUENCE</scope>
</reference>
<comment type="caution">
    <text evidence="1">The sequence shown here is derived from an EMBL/GenBank/DDBJ whole genome shotgun (WGS) entry which is preliminary data.</text>
</comment>
<gene>
    <name evidence="1" type="ORF">PXEA_LOCUS8640</name>
</gene>
<organism evidence="1 2">
    <name type="scientific">Protopolystoma xenopodis</name>
    <dbReference type="NCBI Taxonomy" id="117903"/>
    <lineage>
        <taxon>Eukaryota</taxon>
        <taxon>Metazoa</taxon>
        <taxon>Spiralia</taxon>
        <taxon>Lophotrochozoa</taxon>
        <taxon>Platyhelminthes</taxon>
        <taxon>Monogenea</taxon>
        <taxon>Polyopisthocotylea</taxon>
        <taxon>Polystomatidea</taxon>
        <taxon>Polystomatidae</taxon>
        <taxon>Protopolystoma</taxon>
    </lineage>
</organism>
<protein>
    <submittedName>
        <fullName evidence="1">Uncharacterized protein</fullName>
    </submittedName>
</protein>
<keyword evidence="2" id="KW-1185">Reference proteome</keyword>